<dbReference type="Gene3D" id="3.40.50.970">
    <property type="match status" value="2"/>
</dbReference>
<evidence type="ECO:0000256" key="1">
    <source>
        <dbReference type="ARBA" id="ARBA00022793"/>
    </source>
</evidence>
<dbReference type="EC" id="4.1.1.82" evidence="6"/>
<dbReference type="PANTHER" id="PTHR42818">
    <property type="entry name" value="SULFOPYRUVATE DECARBOXYLASE SUBUNIT ALPHA"/>
    <property type="match status" value="1"/>
</dbReference>
<evidence type="ECO:0000256" key="3">
    <source>
        <dbReference type="ARBA" id="ARBA00023239"/>
    </source>
</evidence>
<dbReference type="GO" id="GO:0032923">
    <property type="term" value="P:organic phosphonate biosynthetic process"/>
    <property type="evidence" value="ECO:0007669"/>
    <property type="project" value="InterPro"/>
</dbReference>
<dbReference type="GO" id="GO:0030976">
    <property type="term" value="F:thiamine pyrophosphate binding"/>
    <property type="evidence" value="ECO:0007669"/>
    <property type="project" value="InterPro"/>
</dbReference>
<evidence type="ECO:0000256" key="2">
    <source>
        <dbReference type="ARBA" id="ARBA00023052"/>
    </source>
</evidence>
<dbReference type="CDD" id="cd07035">
    <property type="entry name" value="TPP_PYR_POX_like"/>
    <property type="match status" value="1"/>
</dbReference>
<keyword evidence="3 6" id="KW-0456">Lyase</keyword>
<evidence type="ECO:0000259" key="4">
    <source>
        <dbReference type="Pfam" id="PF02775"/>
    </source>
</evidence>
<feature type="domain" description="Thiamine pyrophosphate enzyme TPP-binding" evidence="4">
    <location>
        <begin position="232"/>
        <end position="345"/>
    </location>
</feature>
<dbReference type="InterPro" id="IPR012001">
    <property type="entry name" value="Thiamin_PyroP_enz_TPP-bd_dom"/>
</dbReference>
<evidence type="ECO:0000313" key="7">
    <source>
        <dbReference type="Proteomes" id="UP001077662"/>
    </source>
</evidence>
<dbReference type="InterPro" id="IPR011766">
    <property type="entry name" value="TPP_enzyme_TPP-bd"/>
</dbReference>
<dbReference type="NCBIfam" id="TIGR03297">
    <property type="entry name" value="Ppyr-DeCO2ase"/>
    <property type="match status" value="1"/>
</dbReference>
<name>A0AAP3DE08_BRELA</name>
<proteinExistence type="predicted"/>
<dbReference type="SUPFAM" id="SSF52518">
    <property type="entry name" value="Thiamin diphosphate-binding fold (THDP-binding)"/>
    <property type="match status" value="2"/>
</dbReference>
<dbReference type="Proteomes" id="UP001077662">
    <property type="component" value="Unassembled WGS sequence"/>
</dbReference>
<dbReference type="InterPro" id="IPR029061">
    <property type="entry name" value="THDP-binding"/>
</dbReference>
<dbReference type="InterPro" id="IPR017684">
    <property type="entry name" value="Phosphono-pyrv_decarboxylase"/>
</dbReference>
<comment type="caution">
    <text evidence="6">The sequence shown here is derived from an EMBL/GenBank/DDBJ whole genome shotgun (WGS) entry which is preliminary data.</text>
</comment>
<dbReference type="Pfam" id="PF02776">
    <property type="entry name" value="TPP_enzyme_N"/>
    <property type="match status" value="1"/>
</dbReference>
<dbReference type="AlphaFoldDB" id="A0AAP3DE08"/>
<keyword evidence="1" id="KW-0210">Decarboxylase</keyword>
<feature type="domain" description="Thiamine pyrophosphate enzyme N-terminal TPP-binding" evidence="5">
    <location>
        <begin position="7"/>
        <end position="108"/>
    </location>
</feature>
<dbReference type="InterPro" id="IPR051818">
    <property type="entry name" value="TPP_dependent_decarboxylase"/>
</dbReference>
<accession>A0AAP3DE08</accession>
<dbReference type="PANTHER" id="PTHR42818:SF1">
    <property type="entry name" value="SULFOPYRUVATE DECARBOXYLASE"/>
    <property type="match status" value="1"/>
</dbReference>
<reference evidence="6" key="1">
    <citation type="submission" date="2022-09" db="EMBL/GenBank/DDBJ databases">
        <title>Genome analysis and characterization of larvicidal activity of Brevibacillus strains.</title>
        <authorList>
            <person name="Patrusheva E.V."/>
            <person name="Izotova A.O."/>
            <person name="Toshchakov S.V."/>
            <person name="Sineoky S.P."/>
        </authorList>
    </citation>
    <scope>NUCLEOTIDE SEQUENCE</scope>
    <source>
        <strain evidence="6">VKPM_B-13247</strain>
    </source>
</reference>
<evidence type="ECO:0000259" key="5">
    <source>
        <dbReference type="Pfam" id="PF02776"/>
    </source>
</evidence>
<sequence length="392" mass="44119">MVLNTNWFVNELRKRGFQFYCGVPCSFLKDFINYVKNECNYVGATNEGEAIAISSGVALGGKKAVVFMQNSGLTNAVSPLVSLNHPFRLPVLGFVSLRGEEGIQDEPQHELMGKITTQLLDLMQIKWEFLSIDVEEAKRQIDRANEYVEDNHSFFFVVKQKTFEKVDLLKQESFVKHHFHKITKNKQEDVPKRYEALAVINSLKDSQTIQLATTGKTGRELYEIEDANNNLYMVGSMGCVSSLGLGLALTKKDKKVVVIDGDGSLLMRMGSLATNGFYAPINMLHILLDNNVHDSTGGQSTVSNTIDFVEIASACGYMKSIYIHSLEELEDAIREWKQTRGLTFLYMRISKGSLEQLGRPSIKPYEVKERLQAFVRCSNVSHFVEGDIICRS</sequence>
<gene>
    <name evidence="6" type="primary">aepY</name>
    <name evidence="6" type="ORF">O0554_05270</name>
</gene>
<dbReference type="EMBL" id="JAPTNE010000006">
    <property type="protein sequence ID" value="MCZ0806332.1"/>
    <property type="molecule type" value="Genomic_DNA"/>
</dbReference>
<organism evidence="6 7">
    <name type="scientific">Brevibacillus laterosporus</name>
    <name type="common">Bacillus laterosporus</name>
    <dbReference type="NCBI Taxonomy" id="1465"/>
    <lineage>
        <taxon>Bacteria</taxon>
        <taxon>Bacillati</taxon>
        <taxon>Bacillota</taxon>
        <taxon>Bacilli</taxon>
        <taxon>Bacillales</taxon>
        <taxon>Paenibacillaceae</taxon>
        <taxon>Brevibacillus</taxon>
    </lineage>
</organism>
<keyword evidence="2" id="KW-0786">Thiamine pyrophosphate</keyword>
<dbReference type="Pfam" id="PF02775">
    <property type="entry name" value="TPP_enzyme_C"/>
    <property type="match status" value="1"/>
</dbReference>
<dbReference type="RefSeq" id="WP_258433047.1">
    <property type="nucleotide sequence ID" value="NZ_JANSGW010000006.1"/>
</dbReference>
<dbReference type="GO" id="GO:0033980">
    <property type="term" value="F:phosphonopyruvate decarboxylase activity"/>
    <property type="evidence" value="ECO:0007669"/>
    <property type="project" value="UniProtKB-EC"/>
</dbReference>
<protein>
    <submittedName>
        <fullName evidence="6">Phosphonopyruvate decarboxylase</fullName>
        <ecNumber evidence="6">4.1.1.82</ecNumber>
    </submittedName>
</protein>
<evidence type="ECO:0000313" key="6">
    <source>
        <dbReference type="EMBL" id="MCZ0806332.1"/>
    </source>
</evidence>